<proteinExistence type="inferred from homology"/>
<accession>A0A0W0S033</accession>
<evidence type="ECO:0000256" key="7">
    <source>
        <dbReference type="ARBA" id="ARBA00022741"/>
    </source>
</evidence>
<dbReference type="Gene3D" id="1.10.287.1770">
    <property type="match status" value="1"/>
</dbReference>
<feature type="transmembrane region" description="Helical" evidence="16">
    <location>
        <begin position="444"/>
        <end position="464"/>
    </location>
</feature>
<dbReference type="PRINTS" id="PR00326">
    <property type="entry name" value="GTP1OBG"/>
</dbReference>
<dbReference type="InterPro" id="IPR011642">
    <property type="entry name" value="Gate_dom"/>
</dbReference>
<feature type="domain" description="FeoB-type G" evidence="17">
    <location>
        <begin position="1"/>
        <end position="166"/>
    </location>
</feature>
<keyword evidence="5" id="KW-0997">Cell inner membrane</keyword>
<keyword evidence="4 16" id="KW-0410">Iron transport</keyword>
<keyword evidence="19" id="KW-1185">Reference proteome</keyword>
<feature type="transmembrane region" description="Helical" evidence="16">
    <location>
        <begin position="654"/>
        <end position="675"/>
    </location>
</feature>
<comment type="similarity">
    <text evidence="16">Belongs to the TRAFAC class TrmE-Era-EngA-EngB-Septin-like GTPase superfamily. FeoB GTPase (TC 9.A.8) family.</text>
</comment>
<feature type="transmembrane region" description="Helical" evidence="16">
    <location>
        <begin position="315"/>
        <end position="335"/>
    </location>
</feature>
<sequence>MTHILLVGNPNCGKTTLFNALTGANQRVGNWPGVTVEKKTGSYSLKETVIQVTDLPGVYSLSSSTTSSQDEQIAASALVTLDADIIINVIDACHLERHLYLTSQILELGKPVILVLNMMDIASQRGIKIDIQALAKQLQCPVLPMQAHKKIGIDVLNQVICENPKPANALELQFSQGIKDVLQDLEQQLSKVGVVRQLRSYYARRILEGDNHLLNSNEDIACVMEEKGQELDILLADARYQKIHEFVLNVQKKESDTSEHFTAKLDRLVLHRYFALPIFLTMMYLMFLFAINIGGAFQDFFDITTDTLFVQGSAWVLQQLHMPNWLIALVANGIGKGINTTLTFIPVIAAMFFFLSLLEASGYMARAAFVVDKIMRALGLPGKSFVPMIVGFGCNVPAIMAARTLDSERDRLLTVMMSPFMSCSARLAIYAVFVAAFFPTGGQNVVFSLYLMGILMAVLTGFVLRKTTLRGQASPLILELPAYHKPALKRLLKETSLRLRHFVIRAGRLIIPVCVILGGLNALTVEGGISSGEANTHSVLSLLGQWLTPIFAPMGLHQDNWPATVGLLTGMLAKEVVVGSLNTLYAQLGHLGQISAASFDFWGSLQTALWSIPQNLSELGQALLNPLVASAPDNEVSQSVYGMMVERFDGKAGAYAYLVFILLYIPCVSTMAVIRQEASSKLMWFSIIWSFVVAYLSAVLVYQLATFTSHPQQSLAWVLIITSAVIISWGVLRQLSSGDEYVTANT</sequence>
<evidence type="ECO:0000256" key="15">
    <source>
        <dbReference type="PIRSR" id="PIRSR603373-2"/>
    </source>
</evidence>
<evidence type="ECO:0000256" key="10">
    <source>
        <dbReference type="ARBA" id="ARBA00023065"/>
    </source>
</evidence>
<dbReference type="InterPro" id="IPR003373">
    <property type="entry name" value="Fe2_transport_prot-B"/>
</dbReference>
<keyword evidence="15" id="KW-0460">Magnesium</keyword>
<dbReference type="NCBIfam" id="TIGR00437">
    <property type="entry name" value="feoB"/>
    <property type="match status" value="1"/>
</dbReference>
<keyword evidence="6 16" id="KW-0812">Transmembrane</keyword>
<dbReference type="GO" id="GO:0015093">
    <property type="term" value="F:ferrous iron transmembrane transporter activity"/>
    <property type="evidence" value="ECO:0007669"/>
    <property type="project" value="UniProtKB-UniRule"/>
</dbReference>
<comment type="caution">
    <text evidence="18">The sequence shown here is derived from an EMBL/GenBank/DDBJ whole genome shotgun (WGS) entry which is preliminary data.</text>
</comment>
<dbReference type="CDD" id="cd01879">
    <property type="entry name" value="FeoB"/>
    <property type="match status" value="1"/>
</dbReference>
<evidence type="ECO:0000256" key="16">
    <source>
        <dbReference type="RuleBase" id="RU362098"/>
    </source>
</evidence>
<feature type="transmembrane region" description="Helical" evidence="16">
    <location>
        <begin position="412"/>
        <end position="438"/>
    </location>
</feature>
<evidence type="ECO:0000256" key="3">
    <source>
        <dbReference type="ARBA" id="ARBA00022475"/>
    </source>
</evidence>
<feature type="binding site" evidence="15">
    <location>
        <position position="19"/>
    </location>
    <ligand>
        <name>Mg(2+)</name>
        <dbReference type="ChEBI" id="CHEBI:18420"/>
        <label>2</label>
    </ligand>
</feature>
<dbReference type="FunFam" id="3.40.50.300:FF:000426">
    <property type="entry name" value="Ferrous iron transport protein B"/>
    <property type="match status" value="1"/>
</dbReference>
<dbReference type="InterPro" id="IPR030389">
    <property type="entry name" value="G_FEOB_dom"/>
</dbReference>
<keyword evidence="10" id="KW-0406">Ion transport</keyword>
<dbReference type="GO" id="GO:0005886">
    <property type="term" value="C:plasma membrane"/>
    <property type="evidence" value="ECO:0007669"/>
    <property type="project" value="UniProtKB-SubCell"/>
</dbReference>
<keyword evidence="15" id="KW-0479">Metal-binding</keyword>
<dbReference type="RefSeq" id="WP_058442901.1">
    <property type="nucleotide sequence ID" value="NZ_CAAAHU010000012.1"/>
</dbReference>
<dbReference type="InterPro" id="IPR027417">
    <property type="entry name" value="P-loop_NTPase"/>
</dbReference>
<feature type="binding site" evidence="15">
    <location>
        <position position="23"/>
    </location>
    <ligand>
        <name>Mg(2+)</name>
        <dbReference type="ChEBI" id="CHEBI:18420"/>
        <label>2</label>
    </ligand>
</feature>
<dbReference type="OrthoDB" id="9809127at2"/>
<evidence type="ECO:0000256" key="5">
    <source>
        <dbReference type="ARBA" id="ARBA00022519"/>
    </source>
</evidence>
<evidence type="ECO:0000259" key="17">
    <source>
        <dbReference type="PROSITE" id="PS51711"/>
    </source>
</evidence>
<feature type="binding site" evidence="14">
    <location>
        <begin position="54"/>
        <end position="57"/>
    </location>
    <ligand>
        <name>GTP</name>
        <dbReference type="ChEBI" id="CHEBI:37565"/>
        <label>1</label>
    </ligand>
</feature>
<evidence type="ECO:0000256" key="9">
    <source>
        <dbReference type="ARBA" id="ARBA00023004"/>
    </source>
</evidence>
<evidence type="ECO:0000256" key="6">
    <source>
        <dbReference type="ARBA" id="ARBA00022692"/>
    </source>
</evidence>
<evidence type="ECO:0000256" key="13">
    <source>
        <dbReference type="NCBIfam" id="TIGR00437"/>
    </source>
</evidence>
<feature type="transmembrane region" description="Helical" evidence="16">
    <location>
        <begin position="342"/>
        <end position="365"/>
    </location>
</feature>
<dbReference type="PANTHER" id="PTHR43185">
    <property type="entry name" value="FERROUS IRON TRANSPORT PROTEIN B"/>
    <property type="match status" value="1"/>
</dbReference>
<dbReference type="NCBIfam" id="NF007105">
    <property type="entry name" value="PRK09554.1"/>
    <property type="match status" value="1"/>
</dbReference>
<dbReference type="PATRIC" id="fig|29422.6.peg.3114"/>
<comment type="subcellular location">
    <subcellularLocation>
        <location evidence="1 16">Cell inner membrane</location>
        <topology evidence="1 16">Multi-pass membrane protein</topology>
    </subcellularLocation>
</comment>
<name>A0A0W0S033_9GAMM</name>
<keyword evidence="12 16" id="KW-0472">Membrane</keyword>
<evidence type="ECO:0000256" key="2">
    <source>
        <dbReference type="ARBA" id="ARBA00022448"/>
    </source>
</evidence>
<feature type="binding site" evidence="14">
    <location>
        <begin position="117"/>
        <end position="120"/>
    </location>
    <ligand>
        <name>GTP</name>
        <dbReference type="ChEBI" id="CHEBI:37565"/>
        <label>1</label>
    </ligand>
</feature>
<dbReference type="GO" id="GO:0046872">
    <property type="term" value="F:metal ion binding"/>
    <property type="evidence" value="ECO:0007669"/>
    <property type="project" value="UniProtKB-KW"/>
</dbReference>
<evidence type="ECO:0000256" key="4">
    <source>
        <dbReference type="ARBA" id="ARBA00022496"/>
    </source>
</evidence>
<feature type="binding site" evidence="15">
    <location>
        <position position="20"/>
    </location>
    <ligand>
        <name>Mg(2+)</name>
        <dbReference type="ChEBI" id="CHEBI:18420"/>
        <label>2</label>
    </ligand>
</feature>
<dbReference type="InterPro" id="IPR050860">
    <property type="entry name" value="FeoB_GTPase"/>
</dbReference>
<dbReference type="PANTHER" id="PTHR43185:SF1">
    <property type="entry name" value="FE(2+) TRANSPORTER FEOB"/>
    <property type="match status" value="1"/>
</dbReference>
<dbReference type="Pfam" id="PF07664">
    <property type="entry name" value="FeoB_C"/>
    <property type="match status" value="1"/>
</dbReference>
<feature type="transmembrane region" description="Helical" evidence="16">
    <location>
        <begin position="682"/>
        <end position="702"/>
    </location>
</feature>
<reference evidence="18 19" key="1">
    <citation type="submission" date="2015-11" db="EMBL/GenBank/DDBJ databases">
        <title>Genomic analysis of 38 Legionella species identifies large and diverse effector repertoires.</title>
        <authorList>
            <person name="Burstein D."/>
            <person name="Amaro F."/>
            <person name="Zusman T."/>
            <person name="Lifshitz Z."/>
            <person name="Cohen O."/>
            <person name="Gilbert J.A."/>
            <person name="Pupko T."/>
            <person name="Shuman H.A."/>
            <person name="Segal G."/>
        </authorList>
    </citation>
    <scope>NUCLEOTIDE SEQUENCE [LARGE SCALE GENOMIC DNA]</scope>
    <source>
        <strain evidence="18 19">ATCC 43878</strain>
    </source>
</reference>
<feature type="transmembrane region" description="Helical" evidence="16">
    <location>
        <begin position="714"/>
        <end position="732"/>
    </location>
</feature>
<gene>
    <name evidence="18" type="primary">feoB</name>
    <name evidence="18" type="ORF">Lbru_2938</name>
</gene>
<keyword evidence="7 14" id="KW-0547">Nucleotide-binding</keyword>
<evidence type="ECO:0000256" key="12">
    <source>
        <dbReference type="ARBA" id="ARBA00023136"/>
    </source>
</evidence>
<keyword evidence="3" id="KW-1003">Cell membrane</keyword>
<keyword evidence="11 14" id="KW-0342">GTP-binding</keyword>
<organism evidence="18 19">
    <name type="scientific">Legionella brunensis</name>
    <dbReference type="NCBI Taxonomy" id="29422"/>
    <lineage>
        <taxon>Bacteria</taxon>
        <taxon>Pseudomonadati</taxon>
        <taxon>Pseudomonadota</taxon>
        <taxon>Gammaproteobacteria</taxon>
        <taxon>Legionellales</taxon>
        <taxon>Legionellaceae</taxon>
        <taxon>Legionella</taxon>
    </lineage>
</organism>
<keyword evidence="8 16" id="KW-1133">Transmembrane helix</keyword>
<dbReference type="InterPro" id="IPR006073">
    <property type="entry name" value="GTP-bd"/>
</dbReference>
<dbReference type="SUPFAM" id="SSF52540">
    <property type="entry name" value="P-loop containing nucleoside triphosphate hydrolases"/>
    <property type="match status" value="1"/>
</dbReference>
<dbReference type="Pfam" id="PF02421">
    <property type="entry name" value="FeoB_N"/>
    <property type="match status" value="1"/>
</dbReference>
<feature type="transmembrane region" description="Helical" evidence="16">
    <location>
        <begin position="385"/>
        <end position="405"/>
    </location>
</feature>
<keyword evidence="2 16" id="KW-0813">Transport</keyword>
<dbReference type="PROSITE" id="PS51711">
    <property type="entry name" value="G_FEOB"/>
    <property type="match status" value="1"/>
</dbReference>
<evidence type="ECO:0000256" key="8">
    <source>
        <dbReference type="ARBA" id="ARBA00022989"/>
    </source>
</evidence>
<feature type="binding site" evidence="14">
    <location>
        <begin position="8"/>
        <end position="15"/>
    </location>
    <ligand>
        <name>GTP</name>
        <dbReference type="ChEBI" id="CHEBI:37565"/>
        <label>1</label>
    </ligand>
</feature>
<feature type="binding site" evidence="14">
    <location>
        <begin position="33"/>
        <end position="37"/>
    </location>
    <ligand>
        <name>GTP</name>
        <dbReference type="ChEBI" id="CHEBI:37565"/>
        <label>1</label>
    </ligand>
</feature>
<evidence type="ECO:0000256" key="1">
    <source>
        <dbReference type="ARBA" id="ARBA00004429"/>
    </source>
</evidence>
<dbReference type="GO" id="GO:0005525">
    <property type="term" value="F:GTP binding"/>
    <property type="evidence" value="ECO:0007669"/>
    <property type="project" value="UniProtKB-KW"/>
</dbReference>
<evidence type="ECO:0000313" key="19">
    <source>
        <dbReference type="Proteomes" id="UP000054742"/>
    </source>
</evidence>
<dbReference type="InterPro" id="IPR011640">
    <property type="entry name" value="Fe2_transport_prot_B_C"/>
</dbReference>
<feature type="transmembrane region" description="Helical" evidence="16">
    <location>
        <begin position="273"/>
        <end position="295"/>
    </location>
</feature>
<feature type="binding site" evidence="14">
    <location>
        <begin position="146"/>
        <end position="148"/>
    </location>
    <ligand>
        <name>GTP</name>
        <dbReference type="ChEBI" id="CHEBI:37565"/>
        <label>1</label>
    </ligand>
</feature>
<dbReference type="EMBL" id="LNXV01000036">
    <property type="protein sequence ID" value="KTC76831.1"/>
    <property type="molecule type" value="Genomic_DNA"/>
</dbReference>
<evidence type="ECO:0000313" key="18">
    <source>
        <dbReference type="EMBL" id="KTC76831.1"/>
    </source>
</evidence>
<feature type="binding site" evidence="15">
    <location>
        <position position="22"/>
    </location>
    <ligand>
        <name>Mg(2+)</name>
        <dbReference type="ChEBI" id="CHEBI:18420"/>
        <label>1</label>
    </ligand>
</feature>
<dbReference type="Proteomes" id="UP000054742">
    <property type="component" value="Unassembled WGS sequence"/>
</dbReference>
<protein>
    <recommendedName>
        <fullName evidence="13 16">Ferrous iron transport protein B</fullName>
    </recommendedName>
</protein>
<dbReference type="STRING" id="29422.Lbru_2938"/>
<dbReference type="Gene3D" id="3.40.50.300">
    <property type="entry name" value="P-loop containing nucleotide triphosphate hydrolases"/>
    <property type="match status" value="1"/>
</dbReference>
<keyword evidence="9 16" id="KW-0408">Iron</keyword>
<comment type="function">
    <text evidence="16">Probable transporter of a GTP-driven Fe(2+) uptake system.</text>
</comment>
<dbReference type="NCBIfam" id="TIGR00231">
    <property type="entry name" value="small_GTP"/>
    <property type="match status" value="1"/>
</dbReference>
<evidence type="ECO:0000256" key="11">
    <source>
        <dbReference type="ARBA" id="ARBA00023134"/>
    </source>
</evidence>
<evidence type="ECO:0000256" key="14">
    <source>
        <dbReference type="PIRSR" id="PIRSR603373-1"/>
    </source>
</evidence>
<dbReference type="AlphaFoldDB" id="A0A0W0S033"/>
<dbReference type="Pfam" id="PF07670">
    <property type="entry name" value="Gate"/>
    <property type="match status" value="2"/>
</dbReference>
<dbReference type="InterPro" id="IPR005225">
    <property type="entry name" value="Small_GTP-bd"/>
</dbReference>